<name>A0A1I7UIY8_9PELO</name>
<evidence type="ECO:0000313" key="3">
    <source>
        <dbReference type="Proteomes" id="UP000095282"/>
    </source>
</evidence>
<evidence type="ECO:0000313" key="4">
    <source>
        <dbReference type="WBParaSite" id="Csp11.Scaffold629.g9790.t1"/>
    </source>
</evidence>
<dbReference type="STRING" id="1561998.A0A1I7UIY8"/>
<feature type="transmembrane region" description="Helical" evidence="2">
    <location>
        <begin position="12"/>
        <end position="38"/>
    </location>
</feature>
<feature type="transmembrane region" description="Helical" evidence="2">
    <location>
        <begin position="71"/>
        <end position="90"/>
    </location>
</feature>
<feature type="compositionally biased region" description="Low complexity" evidence="1">
    <location>
        <begin position="157"/>
        <end position="174"/>
    </location>
</feature>
<protein>
    <submittedName>
        <fullName evidence="4">MARVEL domain-containing protein</fullName>
    </submittedName>
</protein>
<dbReference type="eggNOG" id="ENOG502TGT1">
    <property type="taxonomic scope" value="Eukaryota"/>
</dbReference>
<evidence type="ECO:0000256" key="2">
    <source>
        <dbReference type="SAM" id="Phobius"/>
    </source>
</evidence>
<keyword evidence="2" id="KW-0812">Transmembrane</keyword>
<dbReference type="AlphaFoldDB" id="A0A1I7UIY8"/>
<feature type="transmembrane region" description="Helical" evidence="2">
    <location>
        <begin position="45"/>
        <end position="65"/>
    </location>
</feature>
<dbReference type="Proteomes" id="UP000095282">
    <property type="component" value="Unplaced"/>
</dbReference>
<keyword evidence="2" id="KW-0472">Membrane</keyword>
<evidence type="ECO:0000256" key="1">
    <source>
        <dbReference type="SAM" id="MobiDB-lite"/>
    </source>
</evidence>
<reference evidence="4" key="1">
    <citation type="submission" date="2016-11" db="UniProtKB">
        <authorList>
            <consortium name="WormBaseParasite"/>
        </authorList>
    </citation>
    <scope>IDENTIFICATION</scope>
</reference>
<feature type="compositionally biased region" description="Basic and acidic residues" evidence="1">
    <location>
        <begin position="198"/>
        <end position="210"/>
    </location>
</feature>
<proteinExistence type="predicted"/>
<accession>A0A1I7UIY8</accession>
<feature type="region of interest" description="Disordered" evidence="1">
    <location>
        <begin position="143"/>
        <end position="223"/>
    </location>
</feature>
<dbReference type="WBParaSite" id="Csp11.Scaffold629.g9790.t1">
    <property type="protein sequence ID" value="Csp11.Scaffold629.g9790.t1"/>
    <property type="gene ID" value="Csp11.Scaffold629.g9790"/>
</dbReference>
<sequence length="223" mass="24306">MSLKNETPGSVTILQAIVFLQFGICFGITVFTTIGLAFGYPIASFYLMALLQVIVAVPGIVFVALHQNIWIAVYTSFQLVTASCEVYWLVYMIFDQRSAGGWLGLSIVTAVNIAAVVVALWFRHTAIKFPCIKKIKENKPEMKVPSTSMSELEKPKNAASKSTSSIKKSPSAKSSSEKSSKGSLKVRKVKKALPMPLDSRETTSRSRTSDASETNLDLSLNSA</sequence>
<keyword evidence="2" id="KW-1133">Transmembrane helix</keyword>
<feature type="transmembrane region" description="Helical" evidence="2">
    <location>
        <begin position="102"/>
        <end position="122"/>
    </location>
</feature>
<organism evidence="3 4">
    <name type="scientific">Caenorhabditis tropicalis</name>
    <dbReference type="NCBI Taxonomy" id="1561998"/>
    <lineage>
        <taxon>Eukaryota</taxon>
        <taxon>Metazoa</taxon>
        <taxon>Ecdysozoa</taxon>
        <taxon>Nematoda</taxon>
        <taxon>Chromadorea</taxon>
        <taxon>Rhabditida</taxon>
        <taxon>Rhabditina</taxon>
        <taxon>Rhabditomorpha</taxon>
        <taxon>Rhabditoidea</taxon>
        <taxon>Rhabditidae</taxon>
        <taxon>Peloderinae</taxon>
        <taxon>Caenorhabditis</taxon>
    </lineage>
</organism>
<keyword evidence="3" id="KW-1185">Reference proteome</keyword>